<feature type="region of interest" description="Disordered" evidence="4">
    <location>
        <begin position="179"/>
        <end position="214"/>
    </location>
</feature>
<evidence type="ECO:0000259" key="6">
    <source>
        <dbReference type="PROSITE" id="PS51292"/>
    </source>
</evidence>
<dbReference type="Gene3D" id="3.30.40.10">
    <property type="entry name" value="Zinc/RING finger domain, C3HC4 (zinc finger)"/>
    <property type="match status" value="1"/>
</dbReference>
<evidence type="ECO:0000256" key="2">
    <source>
        <dbReference type="ARBA" id="ARBA00022771"/>
    </source>
</evidence>
<feature type="domain" description="RING-CH-type" evidence="6">
    <location>
        <begin position="263"/>
        <end position="342"/>
    </location>
</feature>
<dbReference type="Pfam" id="PF00498">
    <property type="entry name" value="FHA"/>
    <property type="match status" value="1"/>
</dbReference>
<feature type="region of interest" description="Disordered" evidence="4">
    <location>
        <begin position="486"/>
        <end position="598"/>
    </location>
</feature>
<feature type="compositionally biased region" description="Low complexity" evidence="4">
    <location>
        <begin position="516"/>
        <end position="525"/>
    </location>
</feature>
<sequence>MIPTKQLKLDRLGQTKEEDASRVELVRADWNGTGYDVSACHSGAAEQEHKDTSPDTLWSVVRNQPHRTAAIQEGDCLRLGRFKLQIRQVVWNDGDQLNAQLPAVEKAQGAKPSVTTPPPPPAVAPPAPTALPVAAVGGGREEAQPVEGDGQPVQTPFGLGATSAYTPAWLRARDELARAAEEGEAGAGAEENAAADGEREGEEEEGAPAVLRSASSATAGRLGVPAAAAADRADAITNVNTPRFEPDSGGDVPSPAVAALPEGEENCEFVCRICLSEEEDEDTGPLVSPCVCKGSMSLVHLHCLRTWMEGRLKIERNPNGHAQSFFWRSLDCELCKAPYPTFVDAKGERLKLFEVPEPEAPYVCLSVTIKQRGQMVHGFHLVSLAHGRIVKLGRGHSAEVRISDISVSRTHATLRVVGGRVLIEDMRSKFGTLLAVKGPLQLAPSQGVSVQVGRSCLVLDMKSQWRGLGGGFRCLCAAGADESDVRLIERESRDPPEGESPTRASRGRSPNGGRGAAASPANRSPSSPPVQPPPPPPPPGAPAAAAAASAGSPAQPAVVPPGDDSPVGGDALGGDPFPSSEDSILGGAERGGQQVDSGVVDQVAEFAEGSAGRAAMGGGESVPEEERVAVEV</sequence>
<proteinExistence type="predicted"/>
<feature type="compositionally biased region" description="Pro residues" evidence="4">
    <location>
        <begin position="526"/>
        <end position="541"/>
    </location>
</feature>
<dbReference type="Pfam" id="PF12906">
    <property type="entry name" value="RINGv"/>
    <property type="match status" value="1"/>
</dbReference>
<evidence type="ECO:0000256" key="1">
    <source>
        <dbReference type="ARBA" id="ARBA00022723"/>
    </source>
</evidence>
<feature type="region of interest" description="Disordered" evidence="4">
    <location>
        <begin position="610"/>
        <end position="632"/>
    </location>
</feature>
<gene>
    <name evidence="7" type="ORF">Cvel_24401</name>
</gene>
<evidence type="ECO:0008006" key="8">
    <source>
        <dbReference type="Google" id="ProtNLM"/>
    </source>
</evidence>
<keyword evidence="1" id="KW-0479">Metal-binding</keyword>
<dbReference type="SMART" id="SM00240">
    <property type="entry name" value="FHA"/>
    <property type="match status" value="1"/>
</dbReference>
<name>A0A0G4H284_9ALVE</name>
<keyword evidence="3" id="KW-0862">Zinc</keyword>
<dbReference type="PROSITE" id="PS51292">
    <property type="entry name" value="ZF_RING_CH"/>
    <property type="match status" value="1"/>
</dbReference>
<feature type="region of interest" description="Disordered" evidence="4">
    <location>
        <begin position="108"/>
        <end position="130"/>
    </location>
</feature>
<dbReference type="InterPro" id="IPR008984">
    <property type="entry name" value="SMAD_FHA_dom_sf"/>
</dbReference>
<organism evidence="7">
    <name type="scientific">Chromera velia CCMP2878</name>
    <dbReference type="NCBI Taxonomy" id="1169474"/>
    <lineage>
        <taxon>Eukaryota</taxon>
        <taxon>Sar</taxon>
        <taxon>Alveolata</taxon>
        <taxon>Colpodellida</taxon>
        <taxon>Chromeraceae</taxon>
        <taxon>Chromera</taxon>
    </lineage>
</organism>
<protein>
    <recommendedName>
        <fullName evidence="8">FHA domain-containing protein</fullName>
    </recommendedName>
</protein>
<dbReference type="SMART" id="SM00744">
    <property type="entry name" value="RINGv"/>
    <property type="match status" value="1"/>
</dbReference>
<feature type="compositionally biased region" description="Pro residues" evidence="4">
    <location>
        <begin position="115"/>
        <end position="129"/>
    </location>
</feature>
<dbReference type="SUPFAM" id="SSF49879">
    <property type="entry name" value="SMAD/FHA domain"/>
    <property type="match status" value="1"/>
</dbReference>
<feature type="domain" description="FHA" evidence="5">
    <location>
        <begin position="390"/>
        <end position="434"/>
    </location>
</feature>
<dbReference type="InterPro" id="IPR011016">
    <property type="entry name" value="Znf_RING-CH"/>
</dbReference>
<dbReference type="CDD" id="cd00060">
    <property type="entry name" value="FHA"/>
    <property type="match status" value="1"/>
</dbReference>
<dbReference type="PANTHER" id="PTHR46210:SF1">
    <property type="entry name" value="FHA DOMAIN-CONTAINING PROTEIN"/>
    <property type="match status" value="1"/>
</dbReference>
<dbReference type="PANTHER" id="PTHR46210">
    <property type="entry name" value="FHA DOMAIN-CONTAINING PROTEIN"/>
    <property type="match status" value="1"/>
</dbReference>
<dbReference type="AlphaFoldDB" id="A0A0G4H284"/>
<evidence type="ECO:0000256" key="3">
    <source>
        <dbReference type="ARBA" id="ARBA00022833"/>
    </source>
</evidence>
<dbReference type="InterPro" id="IPR000253">
    <property type="entry name" value="FHA_dom"/>
</dbReference>
<evidence type="ECO:0000313" key="7">
    <source>
        <dbReference type="EMBL" id="CEM37744.1"/>
    </source>
</evidence>
<feature type="compositionally biased region" description="Low complexity" evidence="4">
    <location>
        <begin position="542"/>
        <end position="562"/>
    </location>
</feature>
<dbReference type="Gene3D" id="2.60.200.20">
    <property type="match status" value="1"/>
</dbReference>
<dbReference type="SUPFAM" id="SSF57850">
    <property type="entry name" value="RING/U-box"/>
    <property type="match status" value="1"/>
</dbReference>
<dbReference type="InterPro" id="IPR013083">
    <property type="entry name" value="Znf_RING/FYVE/PHD"/>
</dbReference>
<accession>A0A0G4H284</accession>
<keyword evidence="2" id="KW-0863">Zinc-finger</keyword>
<evidence type="ECO:0000259" key="5">
    <source>
        <dbReference type="PROSITE" id="PS50006"/>
    </source>
</evidence>
<dbReference type="CDD" id="cd16495">
    <property type="entry name" value="RING_CH-C4HC3_MARCH"/>
    <property type="match status" value="1"/>
</dbReference>
<feature type="compositionally biased region" description="Basic and acidic residues" evidence="4">
    <location>
        <begin position="486"/>
        <end position="496"/>
    </location>
</feature>
<dbReference type="VEuPathDB" id="CryptoDB:Cvel_24401"/>
<dbReference type="EMBL" id="CDMZ01001801">
    <property type="protein sequence ID" value="CEM37744.1"/>
    <property type="molecule type" value="Genomic_DNA"/>
</dbReference>
<evidence type="ECO:0000256" key="4">
    <source>
        <dbReference type="SAM" id="MobiDB-lite"/>
    </source>
</evidence>
<reference evidence="7" key="1">
    <citation type="submission" date="2014-11" db="EMBL/GenBank/DDBJ databases">
        <authorList>
            <person name="Otto D Thomas"/>
            <person name="Naeem Raeece"/>
        </authorList>
    </citation>
    <scope>NUCLEOTIDE SEQUENCE</scope>
</reference>
<dbReference type="GO" id="GO:0008270">
    <property type="term" value="F:zinc ion binding"/>
    <property type="evidence" value="ECO:0007669"/>
    <property type="project" value="UniProtKB-KW"/>
</dbReference>
<dbReference type="PROSITE" id="PS50006">
    <property type="entry name" value="FHA_DOMAIN"/>
    <property type="match status" value="1"/>
</dbReference>